<dbReference type="InterPro" id="IPR000683">
    <property type="entry name" value="Gfo/Idh/MocA-like_OxRdtase_N"/>
</dbReference>
<dbReference type="RefSeq" id="WP_103427134.1">
    <property type="nucleotide sequence ID" value="NZ_CP026309.1"/>
</dbReference>
<protein>
    <submittedName>
        <fullName evidence="4">Glucose-fructose oxidoreductase</fullName>
    </submittedName>
</protein>
<dbReference type="GeneID" id="35594192"/>
<keyword evidence="1" id="KW-0560">Oxidoreductase</keyword>
<dbReference type="InterPro" id="IPR055170">
    <property type="entry name" value="GFO_IDH_MocA-like_dom"/>
</dbReference>
<dbReference type="GO" id="GO:0016491">
    <property type="term" value="F:oxidoreductase activity"/>
    <property type="evidence" value="ECO:0007669"/>
    <property type="project" value="UniProtKB-KW"/>
</dbReference>
<dbReference type="Gene3D" id="3.30.360.10">
    <property type="entry name" value="Dihydrodipicolinate Reductase, domain 2"/>
    <property type="match status" value="1"/>
</dbReference>
<sequence length="381" mass="41650">MTYTVAFIGTGPDPKNPSTDGFAMAYRHAPGYQRLDDCELVACADVVPENAQAFARIHDIPPGHVYTDYEEMLSEIRPDIVSICTPPAIHADLVIGTARSGVVQAIHCEKPMALTWGDAREMARVCEEEGVQLTINHQKRFGNPVRQAKTLIDRGTVGDVERLEFSAETLYDMGTHFFDICNYLNDGSPVEWVLANIDYTEENVLFGTHNENQAIAQWRYANGVSGLASTGRAADFVGCQLRVVGAEGVIELGADEAELRYRADGSDWTVVDTGLDTVHKPMPGRVRSGLSTVASKLPTTLSARVTDRLSTTSYEERAIEELVTALEAGTESELSADNALAAEELIFASWESARRRGRVDLPLDIEDNPLESMVEAGDLLV</sequence>
<reference evidence="4 5" key="1">
    <citation type="submission" date="2018-01" db="EMBL/GenBank/DDBJ databases">
        <title>Complete genome sequence of Salinigranum rubrum GX10T, an extremely halophilic archaeon isolated from a marine solar saltern.</title>
        <authorList>
            <person name="Han S."/>
        </authorList>
    </citation>
    <scope>NUCLEOTIDE SEQUENCE [LARGE SCALE GENOMIC DNA]</scope>
    <source>
        <strain evidence="4 5">GX10</strain>
    </source>
</reference>
<dbReference type="SUPFAM" id="SSF55347">
    <property type="entry name" value="Glyceraldehyde-3-phosphate dehydrogenase-like, C-terminal domain"/>
    <property type="match status" value="1"/>
</dbReference>
<proteinExistence type="predicted"/>
<dbReference type="EMBL" id="CP026309">
    <property type="protein sequence ID" value="AUV83445.1"/>
    <property type="molecule type" value="Genomic_DNA"/>
</dbReference>
<name>A0A2I8VNH7_9EURY</name>
<dbReference type="Pfam" id="PF01408">
    <property type="entry name" value="GFO_IDH_MocA"/>
    <property type="match status" value="1"/>
</dbReference>
<dbReference type="Gene3D" id="3.40.50.720">
    <property type="entry name" value="NAD(P)-binding Rossmann-like Domain"/>
    <property type="match status" value="1"/>
</dbReference>
<organism evidence="4 5">
    <name type="scientific">Salinigranum rubrum</name>
    <dbReference type="NCBI Taxonomy" id="755307"/>
    <lineage>
        <taxon>Archaea</taxon>
        <taxon>Methanobacteriati</taxon>
        <taxon>Methanobacteriota</taxon>
        <taxon>Stenosarchaea group</taxon>
        <taxon>Halobacteria</taxon>
        <taxon>Halobacteriales</taxon>
        <taxon>Haloferacaceae</taxon>
        <taxon>Salinigranum</taxon>
    </lineage>
</organism>
<dbReference type="PANTHER" id="PTHR43818">
    <property type="entry name" value="BCDNA.GH03377"/>
    <property type="match status" value="1"/>
</dbReference>
<evidence type="ECO:0000259" key="2">
    <source>
        <dbReference type="Pfam" id="PF01408"/>
    </source>
</evidence>
<dbReference type="Proteomes" id="UP000236584">
    <property type="component" value="Chromosome"/>
</dbReference>
<dbReference type="SUPFAM" id="SSF51735">
    <property type="entry name" value="NAD(P)-binding Rossmann-fold domains"/>
    <property type="match status" value="1"/>
</dbReference>
<dbReference type="InterPro" id="IPR050463">
    <property type="entry name" value="Gfo/Idh/MocA_oxidrdct_glycsds"/>
</dbReference>
<evidence type="ECO:0000256" key="1">
    <source>
        <dbReference type="ARBA" id="ARBA00023002"/>
    </source>
</evidence>
<keyword evidence="5" id="KW-1185">Reference proteome</keyword>
<evidence type="ECO:0000313" key="5">
    <source>
        <dbReference type="Proteomes" id="UP000236584"/>
    </source>
</evidence>
<feature type="domain" description="Gfo/Idh/MocA-like oxidoreductase N-terminal" evidence="2">
    <location>
        <begin position="24"/>
        <end position="137"/>
    </location>
</feature>
<dbReference type="AlphaFoldDB" id="A0A2I8VNH7"/>
<dbReference type="OrthoDB" id="282474at2157"/>
<dbReference type="Pfam" id="PF22725">
    <property type="entry name" value="GFO_IDH_MocA_C3"/>
    <property type="match status" value="1"/>
</dbReference>
<dbReference type="GO" id="GO:0000166">
    <property type="term" value="F:nucleotide binding"/>
    <property type="evidence" value="ECO:0007669"/>
    <property type="project" value="InterPro"/>
</dbReference>
<evidence type="ECO:0000259" key="3">
    <source>
        <dbReference type="Pfam" id="PF22725"/>
    </source>
</evidence>
<accession>A0A2I8VNH7</accession>
<dbReference type="KEGG" id="srub:C2R22_18830"/>
<gene>
    <name evidence="4" type="ORF">C2R22_18830</name>
</gene>
<evidence type="ECO:0000313" key="4">
    <source>
        <dbReference type="EMBL" id="AUV83445.1"/>
    </source>
</evidence>
<dbReference type="PANTHER" id="PTHR43818:SF11">
    <property type="entry name" value="BCDNA.GH03377"/>
    <property type="match status" value="1"/>
</dbReference>
<dbReference type="InterPro" id="IPR036291">
    <property type="entry name" value="NAD(P)-bd_dom_sf"/>
</dbReference>
<feature type="domain" description="GFO/IDH/MocA-like oxidoreductase" evidence="3">
    <location>
        <begin position="168"/>
        <end position="251"/>
    </location>
</feature>